<proteinExistence type="predicted"/>
<keyword evidence="1 2" id="KW-0732">Signal</keyword>
<feature type="chain" id="PRO_5046821283" evidence="2">
    <location>
        <begin position="24"/>
        <end position="508"/>
    </location>
</feature>
<dbReference type="PANTHER" id="PTHR43649:SF33">
    <property type="entry name" value="POLYGALACTURONAN_RHAMNOGALACTURONAN-BINDING PROTEIN YTCQ"/>
    <property type="match status" value="1"/>
</dbReference>
<dbReference type="PANTHER" id="PTHR43649">
    <property type="entry name" value="ARABINOSE-BINDING PROTEIN-RELATED"/>
    <property type="match status" value="1"/>
</dbReference>
<name>A0ABT2UDU0_9BACL</name>
<accession>A0ABT2UDU0</accession>
<gene>
    <name evidence="3" type="ORF">OB236_08485</name>
</gene>
<dbReference type="Proteomes" id="UP001652445">
    <property type="component" value="Unassembled WGS sequence"/>
</dbReference>
<dbReference type="PROSITE" id="PS51257">
    <property type="entry name" value="PROKAR_LIPOPROTEIN"/>
    <property type="match status" value="1"/>
</dbReference>
<dbReference type="InterPro" id="IPR050490">
    <property type="entry name" value="Bact_solute-bd_prot1"/>
</dbReference>
<keyword evidence="4" id="KW-1185">Reference proteome</keyword>
<dbReference type="Gene3D" id="3.40.190.10">
    <property type="entry name" value="Periplasmic binding protein-like II"/>
    <property type="match status" value="2"/>
</dbReference>
<protein>
    <submittedName>
        <fullName evidence="3">Extracellular solute-binding protein</fullName>
    </submittedName>
</protein>
<evidence type="ECO:0000313" key="3">
    <source>
        <dbReference type="EMBL" id="MCU6792161.1"/>
    </source>
</evidence>
<dbReference type="EMBL" id="JAOQIO010000020">
    <property type="protein sequence ID" value="MCU6792161.1"/>
    <property type="molecule type" value="Genomic_DNA"/>
</dbReference>
<evidence type="ECO:0000256" key="1">
    <source>
        <dbReference type="ARBA" id="ARBA00022729"/>
    </source>
</evidence>
<dbReference type="SUPFAM" id="SSF53850">
    <property type="entry name" value="Periplasmic binding protein-like II"/>
    <property type="match status" value="1"/>
</dbReference>
<dbReference type="RefSeq" id="WP_262683559.1">
    <property type="nucleotide sequence ID" value="NZ_JAOQIO010000020.1"/>
</dbReference>
<feature type="signal peptide" evidence="2">
    <location>
        <begin position="1"/>
        <end position="23"/>
    </location>
</feature>
<evidence type="ECO:0000313" key="4">
    <source>
        <dbReference type="Proteomes" id="UP001652445"/>
    </source>
</evidence>
<reference evidence="3 4" key="1">
    <citation type="submission" date="2022-09" db="EMBL/GenBank/DDBJ databases">
        <authorList>
            <person name="Han X.L."/>
            <person name="Wang Q."/>
            <person name="Lu T."/>
        </authorList>
    </citation>
    <scope>NUCLEOTIDE SEQUENCE [LARGE SCALE GENOMIC DNA]</scope>
    <source>
        <strain evidence="3 4">WQ 127069</strain>
    </source>
</reference>
<evidence type="ECO:0000256" key="2">
    <source>
        <dbReference type="SAM" id="SignalP"/>
    </source>
</evidence>
<sequence>MNIRWRALTVLSIVAALAAGCTAQTGQGTQGKDPGAGEKKTFSMLTESTTNWPYSKDWLIWKLLEDKTGVKLNVQLPSGKMEDAINLYVASGNMPDILVVQNKAQADKFGQQGAFVNLLDYLDQMPNFKKWIAKYPDIAKSQLAADGKMYVTPNEGFGETNRTIWMYREDILKKNGLTAPNNYEELYETAKKLKQLYPDSYPFVFRVSNSSKLQILKYMSANFDTYDDYFYDNKTKQVRYGPTEDNYKKMIEYMVKFAKEGLMPPDWLTTETKQWQDLISTNRGFFTADYIGRVDFFNTIMRKENPQFNFAFMPPPAGFAGAKQQNAYTQFVEGGMSIAANSTNIKGVAKYLDFYYSEEGREVSSWGKEGETFVVENGKKKMKSDFVDVTDLRKKTGLASFGTYTWIDFDAHLSLSSPEQQAVFKEAKKYDSELKFKPPFTDKELEIVSTVGKALEKDRDETIIKMILGDISMADWDKYVANQKKLGLQQMLDIYKTAYERLNNTSLK</sequence>
<organism evidence="3 4">
    <name type="scientific">Paenibacillus baimaensis</name>
    <dbReference type="NCBI Taxonomy" id="2982185"/>
    <lineage>
        <taxon>Bacteria</taxon>
        <taxon>Bacillati</taxon>
        <taxon>Bacillota</taxon>
        <taxon>Bacilli</taxon>
        <taxon>Bacillales</taxon>
        <taxon>Paenibacillaceae</taxon>
        <taxon>Paenibacillus</taxon>
    </lineage>
</organism>
<comment type="caution">
    <text evidence="3">The sequence shown here is derived from an EMBL/GenBank/DDBJ whole genome shotgun (WGS) entry which is preliminary data.</text>
</comment>